<reference evidence="4" key="1">
    <citation type="submission" date="2011-05" db="EMBL/GenBank/DDBJ databases">
        <title>Complete sequence of Desulfotomaculum ruminis DSM 2154.</title>
        <authorList>
            <person name="Lucas S."/>
            <person name="Copeland A."/>
            <person name="Lapidus A."/>
            <person name="Cheng J.-F."/>
            <person name="Goodwin L."/>
            <person name="Pitluck S."/>
            <person name="Lu M."/>
            <person name="Detter J.C."/>
            <person name="Han C."/>
            <person name="Tapia R."/>
            <person name="Land M."/>
            <person name="Hauser L."/>
            <person name="Kyrpides N."/>
            <person name="Ivanova N."/>
            <person name="Mikhailova N."/>
            <person name="Pagani I."/>
            <person name="Stams A.J.M."/>
            <person name="Plugge C.M."/>
            <person name="Muyzer G."/>
            <person name="Kuever J."/>
            <person name="Parshina S.N."/>
            <person name="Ivanova A.E."/>
            <person name="Nazina T.N."/>
            <person name="Brambilla E."/>
            <person name="Spring S."/>
            <person name="Klenk H.-P."/>
            <person name="Woyke T."/>
        </authorList>
    </citation>
    <scope>NUCLEOTIDE SEQUENCE [LARGE SCALE GENOMIC DNA]</scope>
    <source>
        <strain evidence="4">ATCC 23193 / DSM 2154 / NCIB 8452 / DL</strain>
    </source>
</reference>
<dbReference type="HOGENOM" id="CLU_014322_9_1_9"/>
<dbReference type="eggNOG" id="COG5632">
    <property type="taxonomic scope" value="Bacteria"/>
</dbReference>
<dbReference type="GO" id="GO:0008745">
    <property type="term" value="F:N-acetylmuramoyl-L-alanine amidase activity"/>
    <property type="evidence" value="ECO:0007669"/>
    <property type="project" value="InterPro"/>
</dbReference>
<dbReference type="eggNOG" id="COG0860">
    <property type="taxonomic scope" value="Bacteria"/>
</dbReference>
<dbReference type="SUPFAM" id="SSF53187">
    <property type="entry name" value="Zn-dependent exopeptidases"/>
    <property type="match status" value="1"/>
</dbReference>
<name>F6DMH4_DESRL</name>
<evidence type="ECO:0000313" key="3">
    <source>
        <dbReference type="EMBL" id="AEG61735.1"/>
    </source>
</evidence>
<protein>
    <submittedName>
        <fullName evidence="3">Cell wall hydrolase/autolysin</fullName>
    </submittedName>
</protein>
<dbReference type="Gene3D" id="3.40.630.40">
    <property type="entry name" value="Zn-dependent exopeptidases"/>
    <property type="match status" value="1"/>
</dbReference>
<feature type="domain" description="MurNAc-LAA" evidence="2">
    <location>
        <begin position="71"/>
        <end position="170"/>
    </location>
</feature>
<dbReference type="InterPro" id="IPR050695">
    <property type="entry name" value="N-acetylmuramoyl_amidase_3"/>
</dbReference>
<dbReference type="EMBL" id="CP002780">
    <property type="protein sequence ID" value="AEG61735.1"/>
    <property type="molecule type" value="Genomic_DNA"/>
</dbReference>
<dbReference type="SMART" id="SM00646">
    <property type="entry name" value="Ami_3"/>
    <property type="match status" value="1"/>
</dbReference>
<dbReference type="AlphaFoldDB" id="F6DMH4"/>
<dbReference type="InterPro" id="IPR002508">
    <property type="entry name" value="MurNAc-LAA_cat"/>
</dbReference>
<dbReference type="PANTHER" id="PTHR30404">
    <property type="entry name" value="N-ACETYLMURAMOYL-L-ALANINE AMIDASE"/>
    <property type="match status" value="1"/>
</dbReference>
<organism evidence="3 4">
    <name type="scientific">Desulforamulus ruminis (strain ATCC 23193 / DSM 2154 / NCIMB 8452 / DL)</name>
    <name type="common">Desulfotomaculum ruminis</name>
    <dbReference type="NCBI Taxonomy" id="696281"/>
    <lineage>
        <taxon>Bacteria</taxon>
        <taxon>Bacillati</taxon>
        <taxon>Bacillota</taxon>
        <taxon>Clostridia</taxon>
        <taxon>Eubacteriales</taxon>
        <taxon>Peptococcaceae</taxon>
        <taxon>Desulforamulus</taxon>
    </lineage>
</organism>
<dbReference type="GO" id="GO:0030288">
    <property type="term" value="C:outer membrane-bounded periplasmic space"/>
    <property type="evidence" value="ECO:0007669"/>
    <property type="project" value="TreeGrafter"/>
</dbReference>
<evidence type="ECO:0000313" key="4">
    <source>
        <dbReference type="Proteomes" id="UP000009234"/>
    </source>
</evidence>
<evidence type="ECO:0000256" key="1">
    <source>
        <dbReference type="ARBA" id="ARBA00022801"/>
    </source>
</evidence>
<dbReference type="STRING" id="696281.Desru_3532"/>
<gene>
    <name evidence="3" type="ordered locus">Desru_3532</name>
</gene>
<dbReference type="GO" id="GO:0009253">
    <property type="term" value="P:peptidoglycan catabolic process"/>
    <property type="evidence" value="ECO:0007669"/>
    <property type="project" value="InterPro"/>
</dbReference>
<keyword evidence="4" id="KW-1185">Reference proteome</keyword>
<reference evidence="3 4" key="2">
    <citation type="journal article" date="2012" name="Stand. Genomic Sci.">
        <title>Complete genome sequence of the sulfate-reducing firmicute Desulfotomaculum ruminis type strain (DL(T)).</title>
        <authorList>
            <person name="Spring S."/>
            <person name="Visser M."/>
            <person name="Lu M."/>
            <person name="Copeland A."/>
            <person name="Lapidus A."/>
            <person name="Lucas S."/>
            <person name="Cheng J.F."/>
            <person name="Han C."/>
            <person name="Tapia R."/>
            <person name="Goodwin L.A."/>
            <person name="Pitluck S."/>
            <person name="Ivanova N."/>
            <person name="Land M."/>
            <person name="Hauser L."/>
            <person name="Larimer F."/>
            <person name="Rohde M."/>
            <person name="Goker M."/>
            <person name="Detter J.C."/>
            <person name="Kyrpides N.C."/>
            <person name="Woyke T."/>
            <person name="Schaap P.J."/>
            <person name="Plugge C.M."/>
            <person name="Muyzer G."/>
            <person name="Kuever J."/>
            <person name="Pereira I.A."/>
            <person name="Parshina S.N."/>
            <person name="Bernier-Latmani R."/>
            <person name="Stams A.J."/>
            <person name="Klenk H.P."/>
        </authorList>
    </citation>
    <scope>NUCLEOTIDE SEQUENCE [LARGE SCALE GENOMIC DNA]</scope>
    <source>
        <strain evidence="4">ATCC 23193 / DSM 2154 / NCIB 8452 / DL</strain>
    </source>
</reference>
<dbReference type="Proteomes" id="UP000009234">
    <property type="component" value="Chromosome"/>
</dbReference>
<dbReference type="CDD" id="cd02696">
    <property type="entry name" value="MurNAc-LAA"/>
    <property type="match status" value="1"/>
</dbReference>
<evidence type="ECO:0000259" key="2">
    <source>
        <dbReference type="SMART" id="SM00646"/>
    </source>
</evidence>
<dbReference type="PANTHER" id="PTHR30404:SF0">
    <property type="entry name" value="N-ACETYLMURAMOYL-L-ALANINE AMIDASE AMIC"/>
    <property type="match status" value="1"/>
</dbReference>
<sequence length="235" mass="25766">MARLCFDYGHGGNDPGAVYKGRKEADDVLSLGRAVAAVLRRHGVIIDETRTADVSVSLKARCDFENKGSFDYFISFHRNAFKPETAAGVETYTYLNPGAKSKGLAEKIQSSLVGVGFANRGVKTANYQVLRETKAPAVLIEIGFIDNSQDNALFYAKRDEIIKAVAGAILSQLGLAYIEESQNGLEEALEVLVRNGILKSPEYWLENARPGKTIKGEYAGLLIERMAEYISSQQH</sequence>
<dbReference type="OrthoDB" id="9772024at2"/>
<proteinExistence type="predicted"/>
<dbReference type="RefSeq" id="WP_013843481.1">
    <property type="nucleotide sequence ID" value="NC_015589.1"/>
</dbReference>
<accession>F6DMH4</accession>
<dbReference type="KEGG" id="dru:Desru_3532"/>
<keyword evidence="1 3" id="KW-0378">Hydrolase</keyword>
<dbReference type="Pfam" id="PF01520">
    <property type="entry name" value="Amidase_3"/>
    <property type="match status" value="1"/>
</dbReference>